<gene>
    <name evidence="1" type="ORF">PACLA_8A046725</name>
</gene>
<evidence type="ECO:0000313" key="2">
    <source>
        <dbReference type="Proteomes" id="UP001152795"/>
    </source>
</evidence>
<organism evidence="1 2">
    <name type="scientific">Paramuricea clavata</name>
    <name type="common">Red gorgonian</name>
    <name type="synonym">Violescent sea-whip</name>
    <dbReference type="NCBI Taxonomy" id="317549"/>
    <lineage>
        <taxon>Eukaryota</taxon>
        <taxon>Metazoa</taxon>
        <taxon>Cnidaria</taxon>
        <taxon>Anthozoa</taxon>
        <taxon>Octocorallia</taxon>
        <taxon>Malacalcyonacea</taxon>
        <taxon>Plexauridae</taxon>
        <taxon>Paramuricea</taxon>
    </lineage>
</organism>
<accession>A0A6S7K886</accession>
<name>A0A6S7K886_PARCT</name>
<sequence length="118" mass="13045">MAAAPKSAIKRTIHSPGFFCALNTQSTADFYLPRKRTRKTLGGGQLYSVERVIASRTSKEECCVERSQSAQSGCSPVTKQPTDKITNDRGVPSGCFFLFVYGKGDKTWTLVSAREKRF</sequence>
<proteinExistence type="predicted"/>
<dbReference type="AlphaFoldDB" id="A0A6S7K886"/>
<comment type="caution">
    <text evidence="1">The sequence shown here is derived from an EMBL/GenBank/DDBJ whole genome shotgun (WGS) entry which is preliminary data.</text>
</comment>
<keyword evidence="2" id="KW-1185">Reference proteome</keyword>
<reference evidence="1" key="1">
    <citation type="submission" date="2020-04" db="EMBL/GenBank/DDBJ databases">
        <authorList>
            <person name="Alioto T."/>
            <person name="Alioto T."/>
            <person name="Gomez Garrido J."/>
        </authorList>
    </citation>
    <scope>NUCLEOTIDE SEQUENCE</scope>
    <source>
        <strain evidence="1">A484AB</strain>
    </source>
</reference>
<protein>
    <submittedName>
        <fullName evidence="1">Uncharacterized protein</fullName>
    </submittedName>
</protein>
<dbReference type="EMBL" id="CACRXK020009303">
    <property type="protein sequence ID" value="CAB4016898.1"/>
    <property type="molecule type" value="Genomic_DNA"/>
</dbReference>
<evidence type="ECO:0000313" key="1">
    <source>
        <dbReference type="EMBL" id="CAB4016898.1"/>
    </source>
</evidence>
<dbReference type="Proteomes" id="UP001152795">
    <property type="component" value="Unassembled WGS sequence"/>
</dbReference>